<dbReference type="Pfam" id="PF00650">
    <property type="entry name" value="CRAL_TRIO"/>
    <property type="match status" value="1"/>
</dbReference>
<dbReference type="HOGENOM" id="CLU_014001_6_0_1"/>
<comment type="subcellular location">
    <subcellularLocation>
        <location evidence="1">Cell membrane</location>
        <topology evidence="1">Peripheral membrane protein</topology>
    </subcellularLocation>
    <subcellularLocation>
        <location evidence="2">Golgi apparatus membrane</location>
        <topology evidence="2">Peripheral membrane protein</topology>
    </subcellularLocation>
</comment>
<dbReference type="InterPro" id="IPR001251">
    <property type="entry name" value="CRAL-TRIO_dom"/>
</dbReference>
<dbReference type="SUPFAM" id="SSF52087">
    <property type="entry name" value="CRAL/TRIO domain"/>
    <property type="match status" value="1"/>
</dbReference>
<dbReference type="GO" id="GO:0005886">
    <property type="term" value="C:plasma membrane"/>
    <property type="evidence" value="ECO:0007669"/>
    <property type="project" value="UniProtKB-SubCell"/>
</dbReference>
<evidence type="ECO:0000259" key="6">
    <source>
        <dbReference type="PROSITE" id="PS50191"/>
    </source>
</evidence>
<evidence type="ECO:0000256" key="5">
    <source>
        <dbReference type="SAM" id="Coils"/>
    </source>
</evidence>
<dbReference type="InterPro" id="IPR036865">
    <property type="entry name" value="CRAL-TRIO_dom_sf"/>
</dbReference>
<dbReference type="Proteomes" id="UP000006038">
    <property type="component" value="Chromosome 7"/>
</dbReference>
<dbReference type="Gramene" id="OB07G19280.1">
    <property type="protein sequence ID" value="OB07G19280.1"/>
    <property type="gene ID" value="OB07G19280"/>
</dbReference>
<evidence type="ECO:0000256" key="1">
    <source>
        <dbReference type="ARBA" id="ARBA00004202"/>
    </source>
</evidence>
<accession>J3MKJ6</accession>
<evidence type="ECO:0000256" key="4">
    <source>
        <dbReference type="ARBA" id="ARBA00038020"/>
    </source>
</evidence>
<protein>
    <recommendedName>
        <fullName evidence="6">CRAL-TRIO domain-containing protein</fullName>
    </recommendedName>
</protein>
<dbReference type="OMA" id="GPWIDQE"/>
<evidence type="ECO:0000313" key="8">
    <source>
        <dbReference type="Proteomes" id="UP000006038"/>
    </source>
</evidence>
<dbReference type="PROSITE" id="PS50191">
    <property type="entry name" value="CRAL_TRIO"/>
    <property type="match status" value="1"/>
</dbReference>
<dbReference type="PANTHER" id="PTHR45657:SF50">
    <property type="entry name" value="PHOSPHATIDYLINOSITOL_PHOSPHATIDYLCHOLINE TRANSFER PROTEIN SFH11"/>
    <property type="match status" value="1"/>
</dbReference>
<dbReference type="InterPro" id="IPR051026">
    <property type="entry name" value="PI/PC_transfer"/>
</dbReference>
<evidence type="ECO:0000256" key="3">
    <source>
        <dbReference type="ARBA" id="ARBA00023034"/>
    </source>
</evidence>
<dbReference type="SMART" id="SM00516">
    <property type="entry name" value="SEC14"/>
    <property type="match status" value="1"/>
</dbReference>
<reference evidence="7" key="2">
    <citation type="submission" date="2013-04" db="UniProtKB">
        <authorList>
            <consortium name="EnsemblPlants"/>
        </authorList>
    </citation>
    <scope>IDENTIFICATION</scope>
</reference>
<sequence>MRWARRSIPPPQVCFSSPRTAGLLTVMVCVRTAGDSHSLPLCLALPYRRLRKQPGLPGEGRIQHAHQVFDGRRCKPATPRNLDFCFYYISPGQRRRRRRRTGYTSGRTVPSLQHSNVELTLLTIHLKLSVSPANRQEKLLISKMSFKSIDRLIRRNSKTKISRNTVDGIYDQKEEQYVQSLRELLLANNQLPEKFDDYHILLRFLKMRGFNIVKAKEMFLNMLKWREECAVDAIAKDFKFEEYDAVKKCYPHGFHGVDRFGRPLYIERIGLVDLNKLMQVTSTDRYVKYHISEQEKTLSLRYPACSLAAKKHIGSTTAIFDVKGLGMNNFSKSGRELFIEIQKIDSNYYPETLNQLYIINAGSGFRALWKVLKACMEARTLAKIQVLGTNYLGTVLEAIDPSNLPDFLGGTCTCSATGGCLLQDKGPWIDQEISRASKGVLGKGQKSFDDMNTTVTSEDFPSHQEPSVGKMHPISGWKRTLGMLLKDNQVENDMNGNIQQSKVSEQISEKIQELENCSAQTQETLQTLLQKQNELANHIEQLRKLLREAVDADNKSSVLILK</sequence>
<keyword evidence="3" id="KW-0333">Golgi apparatus</keyword>
<organism evidence="7">
    <name type="scientific">Oryza brachyantha</name>
    <name type="common">malo sina</name>
    <dbReference type="NCBI Taxonomy" id="4533"/>
    <lineage>
        <taxon>Eukaryota</taxon>
        <taxon>Viridiplantae</taxon>
        <taxon>Streptophyta</taxon>
        <taxon>Embryophyta</taxon>
        <taxon>Tracheophyta</taxon>
        <taxon>Spermatophyta</taxon>
        <taxon>Magnoliopsida</taxon>
        <taxon>Liliopsida</taxon>
        <taxon>Poales</taxon>
        <taxon>Poaceae</taxon>
        <taxon>BOP clade</taxon>
        <taxon>Oryzoideae</taxon>
        <taxon>Oryzeae</taxon>
        <taxon>Oryzinae</taxon>
        <taxon>Oryza</taxon>
    </lineage>
</organism>
<keyword evidence="8" id="KW-1185">Reference proteome</keyword>
<dbReference type="eggNOG" id="KOG1471">
    <property type="taxonomic scope" value="Eukaryota"/>
</dbReference>
<name>J3MKJ6_ORYBR</name>
<dbReference type="EnsemblPlants" id="OB07G19280.1">
    <property type="protein sequence ID" value="OB07G19280.1"/>
    <property type="gene ID" value="OB07G19280"/>
</dbReference>
<dbReference type="InterPro" id="IPR036273">
    <property type="entry name" value="CRAL/TRIO_N_dom_sf"/>
</dbReference>
<dbReference type="SMART" id="SM01100">
    <property type="entry name" value="CRAL_TRIO_N"/>
    <property type="match status" value="1"/>
</dbReference>
<keyword evidence="5" id="KW-0175">Coiled coil</keyword>
<dbReference type="Gene3D" id="1.10.8.20">
    <property type="entry name" value="N-terminal domain of phosphatidylinositol transfer protein sec14p"/>
    <property type="match status" value="1"/>
</dbReference>
<dbReference type="CDD" id="cd00170">
    <property type="entry name" value="SEC14"/>
    <property type="match status" value="1"/>
</dbReference>
<evidence type="ECO:0000313" key="7">
    <source>
        <dbReference type="EnsemblPlants" id="OB07G19280.1"/>
    </source>
</evidence>
<reference evidence="7" key="1">
    <citation type="journal article" date="2013" name="Nat. Commun.">
        <title>Whole-genome sequencing of Oryza brachyantha reveals mechanisms underlying Oryza genome evolution.</title>
        <authorList>
            <person name="Chen J."/>
            <person name="Huang Q."/>
            <person name="Gao D."/>
            <person name="Wang J."/>
            <person name="Lang Y."/>
            <person name="Liu T."/>
            <person name="Li B."/>
            <person name="Bai Z."/>
            <person name="Luis Goicoechea J."/>
            <person name="Liang C."/>
            <person name="Chen C."/>
            <person name="Zhang W."/>
            <person name="Sun S."/>
            <person name="Liao Y."/>
            <person name="Zhang X."/>
            <person name="Yang L."/>
            <person name="Song C."/>
            <person name="Wang M."/>
            <person name="Shi J."/>
            <person name="Liu G."/>
            <person name="Liu J."/>
            <person name="Zhou H."/>
            <person name="Zhou W."/>
            <person name="Yu Q."/>
            <person name="An N."/>
            <person name="Chen Y."/>
            <person name="Cai Q."/>
            <person name="Wang B."/>
            <person name="Liu B."/>
            <person name="Min J."/>
            <person name="Huang Y."/>
            <person name="Wu H."/>
            <person name="Li Z."/>
            <person name="Zhang Y."/>
            <person name="Yin Y."/>
            <person name="Song W."/>
            <person name="Jiang J."/>
            <person name="Jackson S.A."/>
            <person name="Wing R.A."/>
            <person name="Wang J."/>
            <person name="Chen M."/>
        </authorList>
    </citation>
    <scope>NUCLEOTIDE SEQUENCE [LARGE SCALE GENOMIC DNA]</scope>
    <source>
        <strain evidence="7">cv. IRGC 101232</strain>
    </source>
</reference>
<evidence type="ECO:0000256" key="2">
    <source>
        <dbReference type="ARBA" id="ARBA00004395"/>
    </source>
</evidence>
<dbReference type="SUPFAM" id="SSF46938">
    <property type="entry name" value="CRAL/TRIO N-terminal domain"/>
    <property type="match status" value="1"/>
</dbReference>
<feature type="coiled-coil region" evidence="5">
    <location>
        <begin position="511"/>
        <end position="555"/>
    </location>
</feature>
<dbReference type="InterPro" id="IPR011074">
    <property type="entry name" value="CRAL/TRIO_N_dom"/>
</dbReference>
<dbReference type="Gene3D" id="3.40.525.10">
    <property type="entry name" value="CRAL-TRIO lipid binding domain"/>
    <property type="match status" value="1"/>
</dbReference>
<feature type="domain" description="CRAL-TRIO" evidence="6">
    <location>
        <begin position="242"/>
        <end position="416"/>
    </location>
</feature>
<dbReference type="AlphaFoldDB" id="J3MKJ6"/>
<proteinExistence type="inferred from homology"/>
<comment type="similarity">
    <text evidence="4">Belongs to the SFH family.</text>
</comment>
<dbReference type="GO" id="GO:0000139">
    <property type="term" value="C:Golgi membrane"/>
    <property type="evidence" value="ECO:0007669"/>
    <property type="project" value="UniProtKB-SubCell"/>
</dbReference>
<dbReference type="PANTHER" id="PTHR45657">
    <property type="entry name" value="CRAL-TRIO DOMAIN-CONTAINING PROTEIN YKL091C-RELATED"/>
    <property type="match status" value="1"/>
</dbReference>